<keyword evidence="2 4" id="KW-0269">Exonuclease</keyword>
<evidence type="ECO:0000259" key="3">
    <source>
        <dbReference type="Pfam" id="PF00929"/>
    </source>
</evidence>
<gene>
    <name evidence="4" type="ORF">A458_07375</name>
</gene>
<reference evidence="4 5" key="1">
    <citation type="journal article" date="2012" name="J. Bacteriol.">
        <title>Complete Genome Sequence of the Naphthalene-Degrading Bacterium Pseudomonas stutzeri AN10 (CCUG 29243).</title>
        <authorList>
            <person name="Brunet-Galmes I."/>
            <person name="Busquets A."/>
            <person name="Pena A."/>
            <person name="Gomila M."/>
            <person name="Nogales B."/>
            <person name="Garcia-Valdes E."/>
            <person name="Lalucat J."/>
            <person name="Bennasar A."/>
            <person name="Bosch R."/>
        </authorList>
    </citation>
    <scope>NUCLEOTIDE SEQUENCE [LARGE SCALE GENOMIC DNA]</scope>
    <source>
        <strain evidence="4 5">CCUG 29243</strain>
    </source>
</reference>
<keyword evidence="1" id="KW-0540">Nuclease</keyword>
<protein>
    <submittedName>
        <fullName evidence="4">Exonuclease-like protein</fullName>
    </submittedName>
</protein>
<dbReference type="HOGENOM" id="CLU_047806_14_3_6"/>
<keyword evidence="2 4" id="KW-0378">Hydrolase</keyword>
<evidence type="ECO:0000256" key="1">
    <source>
        <dbReference type="ARBA" id="ARBA00022722"/>
    </source>
</evidence>
<proteinExistence type="predicted"/>
<evidence type="ECO:0000256" key="2">
    <source>
        <dbReference type="ARBA" id="ARBA00022839"/>
    </source>
</evidence>
<dbReference type="Proteomes" id="UP000006063">
    <property type="component" value="Chromosome"/>
</dbReference>
<dbReference type="AlphaFoldDB" id="I4CRL4"/>
<dbReference type="RefSeq" id="WP_014819755.1">
    <property type="nucleotide sequence ID" value="NC_018028.1"/>
</dbReference>
<dbReference type="GO" id="GO:0004527">
    <property type="term" value="F:exonuclease activity"/>
    <property type="evidence" value="ECO:0007669"/>
    <property type="project" value="UniProtKB-KW"/>
</dbReference>
<dbReference type="InterPro" id="IPR013520">
    <property type="entry name" value="Ribonucl_H"/>
</dbReference>
<dbReference type="eggNOG" id="COG0847">
    <property type="taxonomic scope" value="Bacteria"/>
</dbReference>
<dbReference type="GO" id="GO:0006259">
    <property type="term" value="P:DNA metabolic process"/>
    <property type="evidence" value="ECO:0007669"/>
    <property type="project" value="UniProtKB-ARBA"/>
</dbReference>
<dbReference type="InterPro" id="IPR012337">
    <property type="entry name" value="RNaseH-like_sf"/>
</dbReference>
<dbReference type="GO" id="GO:0003676">
    <property type="term" value="F:nucleic acid binding"/>
    <property type="evidence" value="ECO:0007669"/>
    <property type="project" value="InterPro"/>
</dbReference>
<dbReference type="Pfam" id="PF00929">
    <property type="entry name" value="RNase_T"/>
    <property type="match status" value="1"/>
</dbReference>
<name>I4CRL4_STUST</name>
<dbReference type="KEGG" id="psc:A458_07375"/>
<evidence type="ECO:0000313" key="5">
    <source>
        <dbReference type="Proteomes" id="UP000006063"/>
    </source>
</evidence>
<dbReference type="EMBL" id="CP003677">
    <property type="protein sequence ID" value="AFM32721.1"/>
    <property type="molecule type" value="Genomic_DNA"/>
</dbReference>
<dbReference type="InterPro" id="IPR036397">
    <property type="entry name" value="RNaseH_sf"/>
</dbReference>
<evidence type="ECO:0000313" key="4">
    <source>
        <dbReference type="EMBL" id="AFM32721.1"/>
    </source>
</evidence>
<dbReference type="Gene3D" id="3.30.420.10">
    <property type="entry name" value="Ribonuclease H-like superfamily/Ribonuclease H"/>
    <property type="match status" value="1"/>
</dbReference>
<dbReference type="SUPFAM" id="SSF53098">
    <property type="entry name" value="Ribonuclease H-like"/>
    <property type="match status" value="1"/>
</dbReference>
<organism evidence="4 5">
    <name type="scientific">Stutzerimonas stutzeri CCUG 29243</name>
    <dbReference type="NCBI Taxonomy" id="1196835"/>
    <lineage>
        <taxon>Bacteria</taxon>
        <taxon>Pseudomonadati</taxon>
        <taxon>Pseudomonadota</taxon>
        <taxon>Gammaproteobacteria</taxon>
        <taxon>Pseudomonadales</taxon>
        <taxon>Pseudomonadaceae</taxon>
        <taxon>Stutzerimonas</taxon>
    </lineage>
</organism>
<sequence length="87" mass="9345">MRFAAIDVETANADLSSICQVGVAFFEDGAHTKSWSTLVDPEDEFDDFNVSIHGIDEQTVKGAPKWPAVIAELRALLSGNVAACHTP</sequence>
<feature type="domain" description="Exonuclease" evidence="3">
    <location>
        <begin position="5"/>
        <end position="81"/>
    </location>
</feature>
<accession>I4CRL4</accession>